<protein>
    <recommendedName>
        <fullName evidence="7">TF-B3 domain-containing protein</fullName>
    </recommendedName>
</protein>
<dbReference type="PANTHER" id="PTHR31541">
    <property type="entry name" value="B3 DOMAIN PLANT PROTEIN-RELATED"/>
    <property type="match status" value="1"/>
</dbReference>
<name>A0AAD8KSJ3_TARER</name>
<dbReference type="InterPro" id="IPR005508">
    <property type="entry name" value="At2g31720-like"/>
</dbReference>
<dbReference type="EMBL" id="JAUHHV010000005">
    <property type="protein sequence ID" value="KAK1425547.1"/>
    <property type="molecule type" value="Genomic_DNA"/>
</dbReference>
<dbReference type="Pfam" id="PF03754">
    <property type="entry name" value="At2g31720-like"/>
    <property type="match status" value="1"/>
</dbReference>
<comment type="caution">
    <text evidence="8">The sequence shown here is derived from an EMBL/GenBank/DDBJ whole genome shotgun (WGS) entry which is preliminary data.</text>
</comment>
<dbReference type="InterPro" id="IPR003340">
    <property type="entry name" value="B3_DNA-bd"/>
</dbReference>
<keyword evidence="2" id="KW-0805">Transcription regulation</keyword>
<keyword evidence="4" id="KW-0804">Transcription</keyword>
<dbReference type="Proteomes" id="UP001229421">
    <property type="component" value="Unassembled WGS sequence"/>
</dbReference>
<evidence type="ECO:0000256" key="1">
    <source>
        <dbReference type="ARBA" id="ARBA00004123"/>
    </source>
</evidence>
<evidence type="ECO:0000256" key="2">
    <source>
        <dbReference type="ARBA" id="ARBA00023015"/>
    </source>
</evidence>
<dbReference type="Gene3D" id="2.40.330.10">
    <property type="entry name" value="DNA-binding pseudobarrel domain"/>
    <property type="match status" value="1"/>
</dbReference>
<evidence type="ECO:0000259" key="7">
    <source>
        <dbReference type="PROSITE" id="PS50863"/>
    </source>
</evidence>
<reference evidence="8" key="1">
    <citation type="journal article" date="2023" name="bioRxiv">
        <title>Improved chromosome-level genome assembly for marigold (Tagetes erecta).</title>
        <authorList>
            <person name="Jiang F."/>
            <person name="Yuan L."/>
            <person name="Wang S."/>
            <person name="Wang H."/>
            <person name="Xu D."/>
            <person name="Wang A."/>
            <person name="Fan W."/>
        </authorList>
    </citation>
    <scope>NUCLEOTIDE SEQUENCE</scope>
    <source>
        <strain evidence="8">WSJ</strain>
        <tissue evidence="8">Leaf</tissue>
    </source>
</reference>
<dbReference type="PROSITE" id="PS50863">
    <property type="entry name" value="B3"/>
    <property type="match status" value="1"/>
</dbReference>
<keyword evidence="5" id="KW-0539">Nucleus</keyword>
<keyword evidence="9" id="KW-1185">Reference proteome</keyword>
<feature type="domain" description="TF-B3" evidence="7">
    <location>
        <begin position="173"/>
        <end position="224"/>
    </location>
</feature>
<evidence type="ECO:0000313" key="9">
    <source>
        <dbReference type="Proteomes" id="UP001229421"/>
    </source>
</evidence>
<sequence length="246" mass="28611">MDDLSSLIQSPLTTSSSDQHFQSQNDLPQSSKSSCAIVEHTDHGCCFRENAEKLPFKKPTCLWIEEGENTKRNMPEKIGCSLVVNDNATRLKRFITGEMNGLDMKLVIQKTLYESDMNTSQNRLNMPIKQLKTRPHEFLTDDEIQMIDESKEGFKVRVMGPKLQMYEKPLWLKKWHMKHSDNYVLKTNWNNFTADNKVLKKDTVIQVWSFRKDGELCFAIVPVERPEDANLHEDLTSSPKMYFNFL</sequence>
<keyword evidence="3" id="KW-0238">DNA-binding</keyword>
<proteinExistence type="predicted"/>
<gene>
    <name evidence="8" type="ORF">QVD17_20901</name>
</gene>
<evidence type="ECO:0000313" key="8">
    <source>
        <dbReference type="EMBL" id="KAK1425547.1"/>
    </source>
</evidence>
<feature type="region of interest" description="Disordered" evidence="6">
    <location>
        <begin position="1"/>
        <end position="29"/>
    </location>
</feature>
<evidence type="ECO:0000256" key="3">
    <source>
        <dbReference type="ARBA" id="ARBA00023125"/>
    </source>
</evidence>
<comment type="subcellular location">
    <subcellularLocation>
        <location evidence="1">Nucleus</location>
    </subcellularLocation>
</comment>
<dbReference type="AlphaFoldDB" id="A0AAD8KSJ3"/>
<evidence type="ECO:0000256" key="5">
    <source>
        <dbReference type="ARBA" id="ARBA00023242"/>
    </source>
</evidence>
<accession>A0AAD8KSJ3</accession>
<dbReference type="GO" id="GO:0003677">
    <property type="term" value="F:DNA binding"/>
    <property type="evidence" value="ECO:0007669"/>
    <property type="project" value="UniProtKB-KW"/>
</dbReference>
<dbReference type="GO" id="GO:0005634">
    <property type="term" value="C:nucleus"/>
    <property type="evidence" value="ECO:0007669"/>
    <property type="project" value="UniProtKB-SubCell"/>
</dbReference>
<dbReference type="InterPro" id="IPR015300">
    <property type="entry name" value="DNA-bd_pseudobarrel_sf"/>
</dbReference>
<evidence type="ECO:0000256" key="4">
    <source>
        <dbReference type="ARBA" id="ARBA00023163"/>
    </source>
</evidence>
<dbReference type="SUPFAM" id="SSF101936">
    <property type="entry name" value="DNA-binding pseudobarrel domain"/>
    <property type="match status" value="1"/>
</dbReference>
<dbReference type="PANTHER" id="PTHR31541:SF60">
    <property type="entry name" value="TF-B3 DOMAIN-CONTAINING PROTEIN"/>
    <property type="match status" value="1"/>
</dbReference>
<evidence type="ECO:0000256" key="6">
    <source>
        <dbReference type="SAM" id="MobiDB-lite"/>
    </source>
</evidence>
<organism evidence="8 9">
    <name type="scientific">Tagetes erecta</name>
    <name type="common">African marigold</name>
    <dbReference type="NCBI Taxonomy" id="13708"/>
    <lineage>
        <taxon>Eukaryota</taxon>
        <taxon>Viridiplantae</taxon>
        <taxon>Streptophyta</taxon>
        <taxon>Embryophyta</taxon>
        <taxon>Tracheophyta</taxon>
        <taxon>Spermatophyta</taxon>
        <taxon>Magnoliopsida</taxon>
        <taxon>eudicotyledons</taxon>
        <taxon>Gunneridae</taxon>
        <taxon>Pentapetalae</taxon>
        <taxon>asterids</taxon>
        <taxon>campanulids</taxon>
        <taxon>Asterales</taxon>
        <taxon>Asteraceae</taxon>
        <taxon>Asteroideae</taxon>
        <taxon>Heliantheae alliance</taxon>
        <taxon>Tageteae</taxon>
        <taxon>Tagetes</taxon>
    </lineage>
</organism>